<keyword evidence="2 5" id="KW-0328">Glycosyltransferase</keyword>
<evidence type="ECO:0000256" key="1">
    <source>
        <dbReference type="ARBA" id="ARBA00006739"/>
    </source>
</evidence>
<comment type="similarity">
    <text evidence="1">Belongs to the glycosyltransferase 2 family.</text>
</comment>
<evidence type="ECO:0000256" key="2">
    <source>
        <dbReference type="ARBA" id="ARBA00022676"/>
    </source>
</evidence>
<organism evidence="5 6">
    <name type="scientific">Alcaligenes phenolicus</name>
    <dbReference type="NCBI Taxonomy" id="232846"/>
    <lineage>
        <taxon>Bacteria</taxon>
        <taxon>Pseudomonadati</taxon>
        <taxon>Pseudomonadota</taxon>
        <taxon>Betaproteobacteria</taxon>
        <taxon>Burkholderiales</taxon>
        <taxon>Alcaligenaceae</taxon>
        <taxon>Alcaligenes</taxon>
    </lineage>
</organism>
<accession>A0ABV2BMM7</accession>
<dbReference type="EC" id="2.4.-.-" evidence="5"/>
<gene>
    <name evidence="5" type="ORF">ABU900_17340</name>
</gene>
<keyword evidence="6" id="KW-1185">Reference proteome</keyword>
<name>A0ABV2BMM7_9BURK</name>
<protein>
    <submittedName>
        <fullName evidence="5">Glycosyltransferase</fullName>
        <ecNumber evidence="5">2.4.-.-</ecNumber>
    </submittedName>
</protein>
<keyword evidence="3 5" id="KW-0808">Transferase</keyword>
<dbReference type="InterPro" id="IPR001173">
    <property type="entry name" value="Glyco_trans_2-like"/>
</dbReference>
<dbReference type="Pfam" id="PF00535">
    <property type="entry name" value="Glycos_transf_2"/>
    <property type="match status" value="1"/>
</dbReference>
<sequence>MQFSLLLSLYNGEKASNFEQAMDSVVRSSRQPDEVVLVLDGPVRPELSELVERYRSSLPMVVVPLEKNVGLGKALNIGLQQCRYPWVARFDTDDINEPERFALQLAQLERDPQLDIIGSSIAEFAEDPQHIRSYRAAPESHEEIMKYGQRRNPFNHMTVMYRKEAVLRCGSYGNEYFYEDYALWVRLLLSGAKGMNLQQPLVRARTDLSMYRRRGGWRYARQEIAAQYTFYSLGFIGLGRFVLNCIQRTPARLLPPFVRERIYLRLLR</sequence>
<evidence type="ECO:0000313" key="5">
    <source>
        <dbReference type="EMBL" id="MES5326173.1"/>
    </source>
</evidence>
<feature type="domain" description="Glycosyltransferase 2-like" evidence="4">
    <location>
        <begin position="6"/>
        <end position="167"/>
    </location>
</feature>
<evidence type="ECO:0000259" key="4">
    <source>
        <dbReference type="Pfam" id="PF00535"/>
    </source>
</evidence>
<dbReference type="InterPro" id="IPR050834">
    <property type="entry name" value="Glycosyltransf_2"/>
</dbReference>
<dbReference type="EMBL" id="JBEUDR010000006">
    <property type="protein sequence ID" value="MES5326173.1"/>
    <property type="molecule type" value="Genomic_DNA"/>
</dbReference>
<dbReference type="Gene3D" id="3.90.550.10">
    <property type="entry name" value="Spore Coat Polysaccharide Biosynthesis Protein SpsA, Chain A"/>
    <property type="match status" value="1"/>
</dbReference>
<dbReference type="GO" id="GO:0016757">
    <property type="term" value="F:glycosyltransferase activity"/>
    <property type="evidence" value="ECO:0007669"/>
    <property type="project" value="UniProtKB-KW"/>
</dbReference>
<proteinExistence type="inferred from homology"/>
<dbReference type="PANTHER" id="PTHR43685">
    <property type="entry name" value="GLYCOSYLTRANSFERASE"/>
    <property type="match status" value="1"/>
</dbReference>
<comment type="caution">
    <text evidence="5">The sequence shown here is derived from an EMBL/GenBank/DDBJ whole genome shotgun (WGS) entry which is preliminary data.</text>
</comment>
<evidence type="ECO:0000313" key="6">
    <source>
        <dbReference type="Proteomes" id="UP001437419"/>
    </source>
</evidence>
<dbReference type="RefSeq" id="WP_042486818.1">
    <property type="nucleotide sequence ID" value="NZ_JBEUDR010000006.1"/>
</dbReference>
<dbReference type="PANTHER" id="PTHR43685:SF5">
    <property type="entry name" value="GLYCOSYLTRANSFERASE EPSE-RELATED"/>
    <property type="match status" value="1"/>
</dbReference>
<dbReference type="Proteomes" id="UP001437419">
    <property type="component" value="Unassembled WGS sequence"/>
</dbReference>
<dbReference type="SUPFAM" id="SSF53448">
    <property type="entry name" value="Nucleotide-diphospho-sugar transferases"/>
    <property type="match status" value="1"/>
</dbReference>
<reference evidence="5 6" key="1">
    <citation type="submission" date="2024-06" db="EMBL/GenBank/DDBJ databases">
        <title>Alcaligenes phenolicus JC896.</title>
        <authorList>
            <person name="Venkata Ramana C."/>
            <person name="Sasikala C."/>
            <person name="Mahima D."/>
        </authorList>
    </citation>
    <scope>NUCLEOTIDE SEQUENCE [LARGE SCALE GENOMIC DNA]</scope>
    <source>
        <strain evidence="5 6">JC896</strain>
    </source>
</reference>
<dbReference type="InterPro" id="IPR029044">
    <property type="entry name" value="Nucleotide-diphossugar_trans"/>
</dbReference>
<evidence type="ECO:0000256" key="3">
    <source>
        <dbReference type="ARBA" id="ARBA00022679"/>
    </source>
</evidence>